<gene>
    <name evidence="1" type="ORF">BDY19DRAFT_973035</name>
</gene>
<protein>
    <submittedName>
        <fullName evidence="1">Uncharacterized protein</fullName>
    </submittedName>
</protein>
<organism evidence="1 2">
    <name type="scientific">Irpex rosettiformis</name>
    <dbReference type="NCBI Taxonomy" id="378272"/>
    <lineage>
        <taxon>Eukaryota</taxon>
        <taxon>Fungi</taxon>
        <taxon>Dikarya</taxon>
        <taxon>Basidiomycota</taxon>
        <taxon>Agaricomycotina</taxon>
        <taxon>Agaricomycetes</taxon>
        <taxon>Polyporales</taxon>
        <taxon>Irpicaceae</taxon>
        <taxon>Irpex</taxon>
    </lineage>
</organism>
<keyword evidence="2" id="KW-1185">Reference proteome</keyword>
<proteinExistence type="predicted"/>
<sequence length="81" mass="8940">MGPRLRHEFLYFLTAAMLPSFFASRAFSTFTYSMTDIMVSVLDMKFLCTSPSHPPPGVSVVTATLRTPLTNIGIPLREAAD</sequence>
<dbReference type="EMBL" id="MU274945">
    <property type="protein sequence ID" value="KAI0084250.1"/>
    <property type="molecule type" value="Genomic_DNA"/>
</dbReference>
<name>A0ACB8TQF9_9APHY</name>
<reference evidence="1" key="1">
    <citation type="journal article" date="2021" name="Environ. Microbiol.">
        <title>Gene family expansions and transcriptome signatures uncover fungal adaptations to wood decay.</title>
        <authorList>
            <person name="Hage H."/>
            <person name="Miyauchi S."/>
            <person name="Viragh M."/>
            <person name="Drula E."/>
            <person name="Min B."/>
            <person name="Chaduli D."/>
            <person name="Navarro D."/>
            <person name="Favel A."/>
            <person name="Norest M."/>
            <person name="Lesage-Meessen L."/>
            <person name="Balint B."/>
            <person name="Merenyi Z."/>
            <person name="de Eugenio L."/>
            <person name="Morin E."/>
            <person name="Martinez A.T."/>
            <person name="Baldrian P."/>
            <person name="Stursova M."/>
            <person name="Martinez M.J."/>
            <person name="Novotny C."/>
            <person name="Magnuson J.K."/>
            <person name="Spatafora J.W."/>
            <person name="Maurice S."/>
            <person name="Pangilinan J."/>
            <person name="Andreopoulos W."/>
            <person name="LaButti K."/>
            <person name="Hundley H."/>
            <person name="Na H."/>
            <person name="Kuo A."/>
            <person name="Barry K."/>
            <person name="Lipzen A."/>
            <person name="Henrissat B."/>
            <person name="Riley R."/>
            <person name="Ahrendt S."/>
            <person name="Nagy L.G."/>
            <person name="Grigoriev I.V."/>
            <person name="Martin F."/>
            <person name="Rosso M.N."/>
        </authorList>
    </citation>
    <scope>NUCLEOTIDE SEQUENCE</scope>
    <source>
        <strain evidence="1">CBS 384.51</strain>
    </source>
</reference>
<accession>A0ACB8TQF9</accession>
<comment type="caution">
    <text evidence="1">The sequence shown here is derived from an EMBL/GenBank/DDBJ whole genome shotgun (WGS) entry which is preliminary data.</text>
</comment>
<dbReference type="Proteomes" id="UP001055072">
    <property type="component" value="Unassembled WGS sequence"/>
</dbReference>
<evidence type="ECO:0000313" key="1">
    <source>
        <dbReference type="EMBL" id="KAI0084250.1"/>
    </source>
</evidence>
<evidence type="ECO:0000313" key="2">
    <source>
        <dbReference type="Proteomes" id="UP001055072"/>
    </source>
</evidence>